<comment type="caution">
    <text evidence="3">The sequence shown here is derived from an EMBL/GenBank/DDBJ whole genome shotgun (WGS) entry which is preliminary data.</text>
</comment>
<keyword evidence="1" id="KW-0175">Coiled coil</keyword>
<sequence length="156" mass="17815">MFQWSKKVVKSVTFNPEVADESLLAVVENYLEQLPDKTFSEICKEALWQFLCVPEAAKPSPKTAATDSVEKKIDELQRQVADLEERLFAKESHRLESIESHIWQLTQQIAHLTNMVIEQPVNQSSTPSTPLPTYTDNPPEEVDPVISRLSQFLDDF</sequence>
<organism evidence="3 4">
    <name type="scientific">Umezakia ovalisporum FSS-62</name>
    <dbReference type="NCBI Taxonomy" id="2971776"/>
    <lineage>
        <taxon>Bacteria</taxon>
        <taxon>Bacillati</taxon>
        <taxon>Cyanobacteriota</taxon>
        <taxon>Cyanophyceae</taxon>
        <taxon>Nostocales</taxon>
        <taxon>Nodulariaceae</taxon>
        <taxon>Umezakia</taxon>
    </lineage>
</organism>
<dbReference type="Proteomes" id="UP001159370">
    <property type="component" value="Unassembled WGS sequence"/>
</dbReference>
<name>A0AA43GY73_9CYAN</name>
<proteinExistence type="predicted"/>
<protein>
    <submittedName>
        <fullName evidence="3">Plasmid segregation centromere-binding protein ParR</fullName>
    </submittedName>
</protein>
<dbReference type="RefSeq" id="WP_280650772.1">
    <property type="nucleotide sequence ID" value="NZ_JANQDL010000050.1"/>
</dbReference>
<dbReference type="GeneID" id="83683294"/>
<evidence type="ECO:0000313" key="4">
    <source>
        <dbReference type="Proteomes" id="UP001159370"/>
    </source>
</evidence>
<evidence type="ECO:0000313" key="3">
    <source>
        <dbReference type="EMBL" id="MDH6063638.1"/>
    </source>
</evidence>
<accession>A0AA43GY73</accession>
<feature type="region of interest" description="Disordered" evidence="2">
    <location>
        <begin position="121"/>
        <end position="142"/>
    </location>
</feature>
<feature type="coiled-coil region" evidence="1">
    <location>
        <begin position="66"/>
        <end position="93"/>
    </location>
</feature>
<gene>
    <name evidence="3" type="ORF">NWP23_07610</name>
</gene>
<evidence type="ECO:0000256" key="1">
    <source>
        <dbReference type="SAM" id="Coils"/>
    </source>
</evidence>
<dbReference type="AlphaFoldDB" id="A0AA43GY73"/>
<feature type="compositionally biased region" description="Low complexity" evidence="2">
    <location>
        <begin position="124"/>
        <end position="133"/>
    </location>
</feature>
<dbReference type="EMBL" id="JANQDL010000050">
    <property type="protein sequence ID" value="MDH6063638.1"/>
    <property type="molecule type" value="Genomic_DNA"/>
</dbReference>
<evidence type="ECO:0000256" key="2">
    <source>
        <dbReference type="SAM" id="MobiDB-lite"/>
    </source>
</evidence>
<reference evidence="3 4" key="1">
    <citation type="journal article" date="2023" name="J. Phycol.">
        <title>Chrysosporum ovalisporum is synonymous with the true-branching cyanobacterium Umezakia natans (Nostocales/Aphanizomenonaceae).</title>
        <authorList>
            <person name="McGregor G.B."/>
            <person name="Sendall B.C."/>
            <person name="Niiyama Y."/>
            <person name="Tuji A."/>
            <person name="Willis A."/>
        </authorList>
    </citation>
    <scope>NUCLEOTIDE SEQUENCE [LARGE SCALE GENOMIC DNA]</scope>
    <source>
        <strain evidence="3 4">FSS-62</strain>
    </source>
</reference>